<dbReference type="OMA" id="ADSRINM"/>
<dbReference type="Gene3D" id="3.30.450.30">
    <property type="entry name" value="Dynein light chain 2a, cytoplasmic"/>
    <property type="match status" value="1"/>
</dbReference>
<keyword evidence="3" id="KW-1185">Reference proteome</keyword>
<comment type="caution">
    <text evidence="2">The sequence shown here is derived from an EMBL/GenBank/DDBJ whole genome shotgun (WGS) entry which is preliminary data.</text>
</comment>
<organism evidence="2 3">
    <name type="scientific">Thalassiosira oceanica</name>
    <name type="common">Marine diatom</name>
    <dbReference type="NCBI Taxonomy" id="159749"/>
    <lineage>
        <taxon>Eukaryota</taxon>
        <taxon>Sar</taxon>
        <taxon>Stramenopiles</taxon>
        <taxon>Ochrophyta</taxon>
        <taxon>Bacillariophyta</taxon>
        <taxon>Coscinodiscophyceae</taxon>
        <taxon>Thalassiosirophycidae</taxon>
        <taxon>Thalassiosirales</taxon>
        <taxon>Thalassiosiraceae</taxon>
        <taxon>Thalassiosira</taxon>
    </lineage>
</organism>
<gene>
    <name evidence="2" type="ORF">THAOC_20492</name>
</gene>
<evidence type="ECO:0000313" key="2">
    <source>
        <dbReference type="EMBL" id="EJK59305.1"/>
    </source>
</evidence>
<dbReference type="eggNOG" id="ENOG502SZ7D">
    <property type="taxonomic scope" value="Eukaryota"/>
</dbReference>
<sequence length="182" mass="18980">MIRSSAIPIVLERAVGDGIHSVLLVDADGELLGSCGGPPPASSNGSSEKSIWPLDAAFVGALISEVASDYRRMGEELLLLDPQLDSVRRQSSLDASSNAVSQKGVSTDMNNNSKSKDDKMTAEGANLRSLVIELDHGVVGVASAGPDFYVIALADASVQHGSLSGRLRSLGAYVRDSLSQLD</sequence>
<dbReference type="EMBL" id="AGNL01023151">
    <property type="protein sequence ID" value="EJK59305.1"/>
    <property type="molecule type" value="Genomic_DNA"/>
</dbReference>
<proteinExistence type="predicted"/>
<feature type="region of interest" description="Disordered" evidence="1">
    <location>
        <begin position="91"/>
        <end position="120"/>
    </location>
</feature>
<dbReference type="OrthoDB" id="45375at2759"/>
<dbReference type="SUPFAM" id="SSF103196">
    <property type="entry name" value="Roadblock/LC7 domain"/>
    <property type="match status" value="1"/>
</dbReference>
<accession>K0S260</accession>
<dbReference type="AlphaFoldDB" id="K0S260"/>
<evidence type="ECO:0000256" key="1">
    <source>
        <dbReference type="SAM" id="MobiDB-lite"/>
    </source>
</evidence>
<dbReference type="Proteomes" id="UP000266841">
    <property type="component" value="Unassembled WGS sequence"/>
</dbReference>
<reference evidence="2 3" key="1">
    <citation type="journal article" date="2012" name="Genome Biol.">
        <title>Genome and low-iron response of an oceanic diatom adapted to chronic iron limitation.</title>
        <authorList>
            <person name="Lommer M."/>
            <person name="Specht M."/>
            <person name="Roy A.S."/>
            <person name="Kraemer L."/>
            <person name="Andreson R."/>
            <person name="Gutowska M.A."/>
            <person name="Wolf J."/>
            <person name="Bergner S.V."/>
            <person name="Schilhabel M.B."/>
            <person name="Klostermeier U.C."/>
            <person name="Beiko R.G."/>
            <person name="Rosenstiel P."/>
            <person name="Hippler M."/>
            <person name="Laroche J."/>
        </authorList>
    </citation>
    <scope>NUCLEOTIDE SEQUENCE [LARGE SCALE GENOMIC DNA]</scope>
    <source>
        <strain evidence="2 3">CCMP1005</strain>
    </source>
</reference>
<name>K0S260_THAOC</name>
<evidence type="ECO:0008006" key="4">
    <source>
        <dbReference type="Google" id="ProtNLM"/>
    </source>
</evidence>
<protein>
    <recommendedName>
        <fullName evidence="4">Roadblock/LAMTOR2 domain-containing protein</fullName>
    </recommendedName>
</protein>
<feature type="compositionally biased region" description="Polar residues" evidence="1">
    <location>
        <begin position="91"/>
        <end position="113"/>
    </location>
</feature>
<evidence type="ECO:0000313" key="3">
    <source>
        <dbReference type="Proteomes" id="UP000266841"/>
    </source>
</evidence>